<reference evidence="1" key="1">
    <citation type="submission" date="2019-07" db="EMBL/GenBank/DDBJ databases">
        <authorList>
            <person name="De-Chao Zhang Q."/>
        </authorList>
    </citation>
    <scope>NUCLEOTIDE SEQUENCE</scope>
    <source>
        <strain evidence="1">TP-CH-4</strain>
    </source>
</reference>
<dbReference type="RefSeq" id="WP_152574660.1">
    <property type="nucleotide sequence ID" value="NZ_VIKU02000003.1"/>
</dbReference>
<dbReference type="EMBL" id="VIKU02000003">
    <property type="protein sequence ID" value="NHF60165.1"/>
    <property type="molecule type" value="Genomic_DNA"/>
</dbReference>
<reference evidence="1" key="2">
    <citation type="submission" date="2020-03" db="EMBL/GenBank/DDBJ databases">
        <title>Flavobacteriaceae bacterium strain TP-CH-4, a member of the family Flavobacteriaceae isolated from a deep-sea seamount.</title>
        <authorList>
            <person name="Zhang D.-C."/>
        </authorList>
    </citation>
    <scope>NUCLEOTIDE SEQUENCE</scope>
    <source>
        <strain evidence="1">TP-CH-4</strain>
    </source>
</reference>
<evidence type="ECO:0000313" key="1">
    <source>
        <dbReference type="EMBL" id="NHF60165.1"/>
    </source>
</evidence>
<sequence>MSIKRTLIVFRNQDKKVIRQLLKEIGRERYECALADAGLIEQPPISMDGFYIEYDTEVKEFGLFYRYPSRSSYFIMSVLGYWNIPLSGWEYERKAKDG</sequence>
<keyword evidence="2" id="KW-1185">Reference proteome</keyword>
<proteinExistence type="predicted"/>
<accession>A0A967E702</accession>
<protein>
    <submittedName>
        <fullName evidence="1">Uncharacterized protein</fullName>
    </submittedName>
</protein>
<dbReference type="Proteomes" id="UP000707206">
    <property type="component" value="Unassembled WGS sequence"/>
</dbReference>
<comment type="caution">
    <text evidence="1">The sequence shown here is derived from an EMBL/GenBank/DDBJ whole genome shotgun (WGS) entry which is preliminary data.</text>
</comment>
<evidence type="ECO:0000313" key="2">
    <source>
        <dbReference type="Proteomes" id="UP000707206"/>
    </source>
</evidence>
<gene>
    <name evidence="1" type="ORF">FK220_012475</name>
</gene>
<organism evidence="1 2">
    <name type="scientific">Pelagihabitans pacificus</name>
    <dbReference type="NCBI Taxonomy" id="2696054"/>
    <lineage>
        <taxon>Bacteria</taxon>
        <taxon>Pseudomonadati</taxon>
        <taxon>Bacteroidota</taxon>
        <taxon>Flavobacteriia</taxon>
        <taxon>Flavobacteriales</taxon>
        <taxon>Flavobacteriaceae</taxon>
        <taxon>Pelagihabitans</taxon>
    </lineage>
</organism>
<dbReference type="AlphaFoldDB" id="A0A967E702"/>
<name>A0A967E702_9FLAO</name>